<proteinExistence type="predicted"/>
<dbReference type="EMBL" id="MT141332">
    <property type="protein sequence ID" value="QJA58611.1"/>
    <property type="molecule type" value="Genomic_DNA"/>
</dbReference>
<keyword evidence="1" id="KW-0175">Coiled coil</keyword>
<reference evidence="2" key="1">
    <citation type="submission" date="2020-03" db="EMBL/GenBank/DDBJ databases">
        <title>The deep terrestrial virosphere.</title>
        <authorList>
            <person name="Holmfeldt K."/>
            <person name="Nilsson E."/>
            <person name="Simone D."/>
            <person name="Lopez-Fernandez M."/>
            <person name="Wu X."/>
            <person name="de Brujin I."/>
            <person name="Lundin D."/>
            <person name="Andersson A."/>
            <person name="Bertilsson S."/>
            <person name="Dopson M."/>
        </authorList>
    </citation>
    <scope>NUCLEOTIDE SEQUENCE</scope>
    <source>
        <strain evidence="3">MM415A02811</strain>
        <strain evidence="2">MM415B01433</strain>
    </source>
</reference>
<evidence type="ECO:0000313" key="2">
    <source>
        <dbReference type="EMBL" id="QJA58611.1"/>
    </source>
</evidence>
<dbReference type="EMBL" id="MT141939">
    <property type="protein sequence ID" value="QJA72283.1"/>
    <property type="molecule type" value="Genomic_DNA"/>
</dbReference>
<organism evidence="2">
    <name type="scientific">viral metagenome</name>
    <dbReference type="NCBI Taxonomy" id="1070528"/>
    <lineage>
        <taxon>unclassified sequences</taxon>
        <taxon>metagenomes</taxon>
        <taxon>organismal metagenomes</taxon>
    </lineage>
</organism>
<evidence type="ECO:0000256" key="1">
    <source>
        <dbReference type="SAM" id="Coils"/>
    </source>
</evidence>
<gene>
    <name evidence="3" type="ORF">MM415A02811_0001</name>
    <name evidence="2" type="ORF">MM415B01433_0002</name>
</gene>
<accession>A0A6M3IN02</accession>
<sequence length="114" mass="12997">MEEKEVAVGAFLSSLKRNNKQIRDDRAAAIGEDTQLLYKRQIEDLRVTIKRMEREQENMLDLSPTNAMSLVLASDFDSTAYVQKDVELGVKIRNETIRLDIAAKRYLYLFGGGV</sequence>
<dbReference type="AlphaFoldDB" id="A0A6M3IN02"/>
<protein>
    <submittedName>
        <fullName evidence="2">Uncharacterized protein</fullName>
    </submittedName>
</protein>
<feature type="coiled-coil region" evidence="1">
    <location>
        <begin position="12"/>
        <end position="62"/>
    </location>
</feature>
<evidence type="ECO:0000313" key="3">
    <source>
        <dbReference type="EMBL" id="QJA72283.1"/>
    </source>
</evidence>
<name>A0A6M3IN02_9ZZZZ</name>